<keyword evidence="5" id="KW-0255">Endonuclease</keyword>
<reference evidence="18" key="1">
    <citation type="submission" date="2021-03" db="EMBL/GenBank/DDBJ databases">
        <title>Draft genome sequence of rust myrtle Austropuccinia psidii MF-1, a brazilian biotype.</title>
        <authorList>
            <person name="Quecine M.C."/>
            <person name="Pachon D.M.R."/>
            <person name="Bonatelli M.L."/>
            <person name="Correr F.H."/>
            <person name="Franceschini L.M."/>
            <person name="Leite T.F."/>
            <person name="Margarido G.R.A."/>
            <person name="Almeida C.A."/>
            <person name="Ferrarezi J.A."/>
            <person name="Labate C.A."/>
        </authorList>
    </citation>
    <scope>NUCLEOTIDE SEQUENCE</scope>
    <source>
        <strain evidence="18">MF-1</strain>
    </source>
</reference>
<evidence type="ECO:0000313" key="18">
    <source>
        <dbReference type="EMBL" id="MBW0538651.1"/>
    </source>
</evidence>
<dbReference type="GO" id="GO:0016787">
    <property type="term" value="F:hydrolase activity"/>
    <property type="evidence" value="ECO:0007669"/>
    <property type="project" value="UniProtKB-KW"/>
</dbReference>
<comment type="caution">
    <text evidence="18">The sequence shown here is derived from an EMBL/GenBank/DDBJ whole genome shotgun (WGS) entry which is preliminary data.</text>
</comment>
<dbReference type="PANTHER" id="PTHR42648">
    <property type="entry name" value="TRANSPOSASE, PUTATIVE-RELATED"/>
    <property type="match status" value="1"/>
</dbReference>
<accession>A0A9Q3FE63</accession>
<dbReference type="Pfam" id="PF07727">
    <property type="entry name" value="RVT_2"/>
    <property type="match status" value="1"/>
</dbReference>
<dbReference type="GO" id="GO:0046872">
    <property type="term" value="F:metal ion binding"/>
    <property type="evidence" value="ECO:0007669"/>
    <property type="project" value="UniProtKB-KW"/>
</dbReference>
<evidence type="ECO:0000256" key="4">
    <source>
        <dbReference type="ARBA" id="ARBA00022723"/>
    </source>
</evidence>
<keyword evidence="19" id="KW-1185">Reference proteome</keyword>
<evidence type="ECO:0000256" key="14">
    <source>
        <dbReference type="ARBA" id="ARBA00048173"/>
    </source>
</evidence>
<keyword evidence="6" id="KW-0378">Hydrolase</keyword>
<protein>
    <recommendedName>
        <fullName evidence="17">Integrase catalytic domain-containing protein</fullName>
    </recommendedName>
</protein>
<evidence type="ECO:0000256" key="10">
    <source>
        <dbReference type="ARBA" id="ARBA00022918"/>
    </source>
</evidence>
<dbReference type="AlphaFoldDB" id="A0A9Q3FE63"/>
<feature type="compositionally biased region" description="Polar residues" evidence="16">
    <location>
        <begin position="29"/>
        <end position="54"/>
    </location>
</feature>
<comment type="catalytic activity">
    <reaction evidence="14">
        <text>DNA(n) + a 2'-deoxyribonucleoside 5'-triphosphate = DNA(n+1) + diphosphate</text>
        <dbReference type="Rhea" id="RHEA:22508"/>
        <dbReference type="Rhea" id="RHEA-COMP:17339"/>
        <dbReference type="Rhea" id="RHEA-COMP:17340"/>
        <dbReference type="ChEBI" id="CHEBI:33019"/>
        <dbReference type="ChEBI" id="CHEBI:61560"/>
        <dbReference type="ChEBI" id="CHEBI:173112"/>
        <dbReference type="EC" id="2.7.7.49"/>
    </reaction>
</comment>
<dbReference type="GO" id="GO:0004519">
    <property type="term" value="F:endonuclease activity"/>
    <property type="evidence" value="ECO:0007669"/>
    <property type="project" value="UniProtKB-KW"/>
</dbReference>
<dbReference type="InterPro" id="IPR039537">
    <property type="entry name" value="Retrotran_Ty1/copia-like"/>
</dbReference>
<keyword evidence="10" id="KW-0695">RNA-directed DNA polymerase</keyword>
<dbReference type="InterPro" id="IPR013103">
    <property type="entry name" value="RVT_2"/>
</dbReference>
<evidence type="ECO:0000256" key="13">
    <source>
        <dbReference type="ARBA" id="ARBA00023268"/>
    </source>
</evidence>
<dbReference type="GO" id="GO:0005634">
    <property type="term" value="C:nucleus"/>
    <property type="evidence" value="ECO:0007669"/>
    <property type="project" value="UniProtKB-ARBA"/>
</dbReference>
<keyword evidence="3" id="KW-0540">Nuclease</keyword>
<dbReference type="Gene3D" id="3.30.420.10">
    <property type="entry name" value="Ribonuclease H-like superfamily/Ribonuclease H"/>
    <property type="match status" value="1"/>
</dbReference>
<sequence>MPLRSGKSYSSPKSESSDNNSIIAELLQNPDTTLPFSSDSFHTDSNSLMPQSNPDESKSPIPPSSPMMLPSLLSFVKNPSKFTSSVPRLKSDGSNFYDWTKALDGVFMYIFNKAAFTDTPDNFNTSAEVMGALRFFLQQTLSPNLVDMIQTVFSPRDVFLLLKDNFMKSSRLVQLEIITELLDMPYTSKSIDTTDLFPKIFVIFERLRRTGVSVPDELQSLFLQALIPPPAGSTRAQWFHLISCELERSKLTSPRDVQKIINSYLVSTKDDTDQPNSQSVMKLAPKNQVPAKHTSIDQLSNSMSKLFVKKQYTDTNSQVRALRMPNEKEIKQAHLNIKLGNKQPSETLRKQHGLECHYCKSQGLPHVGHWVSTCPIIRDILKLEKAPPPMAVFEPAIRAVTGDRTASMVDTGSQVHVSGVHDIFLSFEPLDHVLPLNLASPSFRIYATHRGRIRLPYNNLEVDDVLYCKDVQGTLLSLSQFFNDGCSAKFRGNDIVIMNCEGAELCTATFENHRWFLTPNVPSLVKPAIKALTSNVAYEWHCRLGHVSDKVVRHFLKLYVPDFNKKHWIPFFCEHCAVCKSTRRQMKCADESLRNKPRDLMVSDVMGPLPVPDIHLNRYLLTLRDHVSTFVFCFPIKTRDQIPKVLTDTFHLIKSVFNESVKFLRNDNAKEYTGQNFKLSLIALGTQQLFTSPYTPEQNGEAERLNRTLGDSARTMLRASGLPNTFWSYAYKCAAYIHNRVPNKRTGDQNPMEMWCGRKPQPFRIYPFGAKAVVHIPAEKRGKLDDRGRICKLIGFQDDSRGYFFWDEESKQVVNSNHVKFLDYQFDQQAQDKMKIQNLINKVGLHLGQEKTDRICESQDDMIEHIPIKHDLSIPSNLKDAKKDRHWESWLAAINRELKSFDEMEVWTAVDRMPGMKIIKTRFVFDIKQRTSLDNITYKARLVARGFCQRYGIDCEHTYAPTASLSSLRLLFAMATKFRWLISSFDISVAYLH</sequence>
<dbReference type="EMBL" id="AVOT02043228">
    <property type="protein sequence ID" value="MBW0538651.1"/>
    <property type="molecule type" value="Genomic_DNA"/>
</dbReference>
<evidence type="ECO:0000256" key="5">
    <source>
        <dbReference type="ARBA" id="ARBA00022759"/>
    </source>
</evidence>
<dbReference type="GO" id="GO:0006310">
    <property type="term" value="P:DNA recombination"/>
    <property type="evidence" value="ECO:0007669"/>
    <property type="project" value="UniProtKB-KW"/>
</dbReference>
<keyword evidence="7" id="KW-0460">Magnesium</keyword>
<dbReference type="InterPro" id="IPR001584">
    <property type="entry name" value="Integrase_cat-core"/>
</dbReference>
<evidence type="ECO:0000256" key="6">
    <source>
        <dbReference type="ARBA" id="ARBA00022801"/>
    </source>
</evidence>
<evidence type="ECO:0000256" key="8">
    <source>
        <dbReference type="ARBA" id="ARBA00022884"/>
    </source>
</evidence>
<feature type="region of interest" description="Disordered" evidence="16">
    <location>
        <begin position="1"/>
        <end position="63"/>
    </location>
</feature>
<dbReference type="GO" id="GO:0032196">
    <property type="term" value="P:transposition"/>
    <property type="evidence" value="ECO:0007669"/>
    <property type="project" value="UniProtKB-KW"/>
</dbReference>
<evidence type="ECO:0000259" key="17">
    <source>
        <dbReference type="PROSITE" id="PS50994"/>
    </source>
</evidence>
<feature type="compositionally biased region" description="Low complexity" evidence="16">
    <location>
        <begin position="1"/>
        <end position="21"/>
    </location>
</feature>
<dbReference type="Proteomes" id="UP000765509">
    <property type="component" value="Unassembled WGS sequence"/>
</dbReference>
<keyword evidence="11" id="KW-0239">DNA-directed DNA polymerase</keyword>
<evidence type="ECO:0000256" key="9">
    <source>
        <dbReference type="ARBA" id="ARBA00022908"/>
    </source>
</evidence>
<keyword evidence="12" id="KW-0233">DNA recombination</keyword>
<keyword evidence="2" id="KW-0548">Nucleotidyltransferase</keyword>
<keyword evidence="11" id="KW-0808">Transferase</keyword>
<dbReference type="PANTHER" id="PTHR42648:SF11">
    <property type="entry name" value="TRANSPOSON TY4-P GAG-POL POLYPROTEIN"/>
    <property type="match status" value="1"/>
</dbReference>
<dbReference type="SUPFAM" id="SSF53098">
    <property type="entry name" value="Ribonuclease H-like"/>
    <property type="match status" value="1"/>
</dbReference>
<dbReference type="GO" id="GO:0003964">
    <property type="term" value="F:RNA-directed DNA polymerase activity"/>
    <property type="evidence" value="ECO:0007669"/>
    <property type="project" value="UniProtKB-KW"/>
</dbReference>
<keyword evidence="1" id="KW-0815">Transposition</keyword>
<dbReference type="GO" id="GO:0015074">
    <property type="term" value="P:DNA integration"/>
    <property type="evidence" value="ECO:0007669"/>
    <property type="project" value="UniProtKB-KW"/>
</dbReference>
<evidence type="ECO:0000256" key="15">
    <source>
        <dbReference type="ARBA" id="ARBA00049244"/>
    </source>
</evidence>
<evidence type="ECO:0000313" key="19">
    <source>
        <dbReference type="Proteomes" id="UP000765509"/>
    </source>
</evidence>
<dbReference type="GO" id="GO:0003723">
    <property type="term" value="F:RNA binding"/>
    <property type="evidence" value="ECO:0007669"/>
    <property type="project" value="UniProtKB-KW"/>
</dbReference>
<name>A0A9Q3FE63_9BASI</name>
<proteinExistence type="predicted"/>
<keyword evidence="4" id="KW-0479">Metal-binding</keyword>
<feature type="non-terminal residue" evidence="18">
    <location>
        <position position="993"/>
    </location>
</feature>
<dbReference type="InterPro" id="IPR036397">
    <property type="entry name" value="RNaseH_sf"/>
</dbReference>
<gene>
    <name evidence="18" type="ORF">O181_078366</name>
</gene>
<evidence type="ECO:0000256" key="16">
    <source>
        <dbReference type="SAM" id="MobiDB-lite"/>
    </source>
</evidence>
<keyword evidence="8" id="KW-0694">RNA-binding</keyword>
<keyword evidence="9" id="KW-0229">DNA integration</keyword>
<dbReference type="InterPro" id="IPR012337">
    <property type="entry name" value="RNaseH-like_sf"/>
</dbReference>
<dbReference type="GO" id="GO:0003887">
    <property type="term" value="F:DNA-directed DNA polymerase activity"/>
    <property type="evidence" value="ECO:0007669"/>
    <property type="project" value="UniProtKB-KW"/>
</dbReference>
<dbReference type="PROSITE" id="PS50994">
    <property type="entry name" value="INTEGRASE"/>
    <property type="match status" value="1"/>
</dbReference>
<organism evidence="18 19">
    <name type="scientific">Austropuccinia psidii MF-1</name>
    <dbReference type="NCBI Taxonomy" id="1389203"/>
    <lineage>
        <taxon>Eukaryota</taxon>
        <taxon>Fungi</taxon>
        <taxon>Dikarya</taxon>
        <taxon>Basidiomycota</taxon>
        <taxon>Pucciniomycotina</taxon>
        <taxon>Pucciniomycetes</taxon>
        <taxon>Pucciniales</taxon>
        <taxon>Sphaerophragmiaceae</taxon>
        <taxon>Austropuccinia</taxon>
    </lineage>
</organism>
<evidence type="ECO:0000256" key="11">
    <source>
        <dbReference type="ARBA" id="ARBA00022932"/>
    </source>
</evidence>
<comment type="catalytic activity">
    <reaction evidence="15">
        <text>DNA(n) + a 2'-deoxyribonucleoside 5'-triphosphate = DNA(n+1) + diphosphate</text>
        <dbReference type="Rhea" id="RHEA:22508"/>
        <dbReference type="Rhea" id="RHEA-COMP:17339"/>
        <dbReference type="Rhea" id="RHEA-COMP:17340"/>
        <dbReference type="ChEBI" id="CHEBI:33019"/>
        <dbReference type="ChEBI" id="CHEBI:61560"/>
        <dbReference type="ChEBI" id="CHEBI:173112"/>
        <dbReference type="EC" id="2.7.7.7"/>
    </reaction>
</comment>
<evidence type="ECO:0000256" key="3">
    <source>
        <dbReference type="ARBA" id="ARBA00022722"/>
    </source>
</evidence>
<evidence type="ECO:0000256" key="2">
    <source>
        <dbReference type="ARBA" id="ARBA00022695"/>
    </source>
</evidence>
<keyword evidence="13" id="KW-0511">Multifunctional enzyme</keyword>
<dbReference type="Pfam" id="PF25597">
    <property type="entry name" value="SH3_retrovirus"/>
    <property type="match status" value="1"/>
</dbReference>
<evidence type="ECO:0000256" key="7">
    <source>
        <dbReference type="ARBA" id="ARBA00022842"/>
    </source>
</evidence>
<dbReference type="InterPro" id="IPR057670">
    <property type="entry name" value="SH3_retrovirus"/>
</dbReference>
<evidence type="ECO:0000256" key="12">
    <source>
        <dbReference type="ARBA" id="ARBA00023172"/>
    </source>
</evidence>
<evidence type="ECO:0000256" key="1">
    <source>
        <dbReference type="ARBA" id="ARBA00022578"/>
    </source>
</evidence>
<feature type="domain" description="Integrase catalytic" evidence="17">
    <location>
        <begin position="593"/>
        <end position="759"/>
    </location>
</feature>